<name>A0A2P2IS41_RHIMU</name>
<organism evidence="1">
    <name type="scientific">Rhizophora mucronata</name>
    <name type="common">Asiatic mangrove</name>
    <dbReference type="NCBI Taxonomy" id="61149"/>
    <lineage>
        <taxon>Eukaryota</taxon>
        <taxon>Viridiplantae</taxon>
        <taxon>Streptophyta</taxon>
        <taxon>Embryophyta</taxon>
        <taxon>Tracheophyta</taxon>
        <taxon>Spermatophyta</taxon>
        <taxon>Magnoliopsida</taxon>
        <taxon>eudicotyledons</taxon>
        <taxon>Gunneridae</taxon>
        <taxon>Pentapetalae</taxon>
        <taxon>rosids</taxon>
        <taxon>fabids</taxon>
        <taxon>Malpighiales</taxon>
        <taxon>Rhizophoraceae</taxon>
        <taxon>Rhizophora</taxon>
    </lineage>
</organism>
<sequence length="15" mass="1289">MGGGGGVSAREALAG</sequence>
<evidence type="ECO:0000313" key="1">
    <source>
        <dbReference type="EMBL" id="MBW84033.1"/>
    </source>
</evidence>
<reference evidence="1" key="1">
    <citation type="submission" date="2018-02" db="EMBL/GenBank/DDBJ databases">
        <title>Rhizophora mucronata_Transcriptome.</title>
        <authorList>
            <person name="Meera S.P."/>
            <person name="Sreeshan A."/>
            <person name="Augustine A."/>
        </authorList>
    </citation>
    <scope>NUCLEOTIDE SEQUENCE</scope>
    <source>
        <tissue evidence="1">Leaf</tissue>
    </source>
</reference>
<proteinExistence type="predicted"/>
<protein>
    <submittedName>
        <fullName evidence="1">Uncharacterized protein</fullName>
    </submittedName>
</protein>
<dbReference type="EMBL" id="GGEC01003550">
    <property type="protein sequence ID" value="MBW84033.1"/>
    <property type="molecule type" value="Transcribed_RNA"/>
</dbReference>
<accession>A0A2P2IS41</accession>